<dbReference type="AlphaFoldDB" id="A0A5B8IV10"/>
<evidence type="ECO:0000313" key="2">
    <source>
        <dbReference type="EMBL" id="QDY68701.1"/>
    </source>
</evidence>
<dbReference type="OrthoDB" id="8479024at2"/>
<evidence type="ECO:0000313" key="3">
    <source>
        <dbReference type="Proteomes" id="UP000318483"/>
    </source>
</evidence>
<dbReference type="Proteomes" id="UP000318483">
    <property type="component" value="Chromosome"/>
</dbReference>
<keyword evidence="1" id="KW-0812">Transmembrane</keyword>
<proteinExistence type="predicted"/>
<accession>A0A5B8IV10</accession>
<keyword evidence="1" id="KW-1133">Transmembrane helix</keyword>
<evidence type="ECO:0000256" key="1">
    <source>
        <dbReference type="SAM" id="Phobius"/>
    </source>
</evidence>
<keyword evidence="1" id="KW-0472">Membrane</keyword>
<dbReference type="RefSeq" id="WP_146363587.1">
    <property type="nucleotide sequence ID" value="NZ_CP042261.1"/>
</dbReference>
<organism evidence="2 3">
    <name type="scientific">Qingshengfaniella alkalisoli</name>
    <dbReference type="NCBI Taxonomy" id="2599296"/>
    <lineage>
        <taxon>Bacteria</taxon>
        <taxon>Pseudomonadati</taxon>
        <taxon>Pseudomonadota</taxon>
        <taxon>Alphaproteobacteria</taxon>
        <taxon>Rhodobacterales</taxon>
        <taxon>Paracoccaceae</taxon>
        <taxon>Qingshengfaniella</taxon>
    </lineage>
</organism>
<dbReference type="EMBL" id="CP042261">
    <property type="protein sequence ID" value="QDY68701.1"/>
    <property type="molecule type" value="Genomic_DNA"/>
</dbReference>
<reference evidence="2 3" key="1">
    <citation type="submission" date="2019-07" db="EMBL/GenBank/DDBJ databases">
        <title>Litoreibacter alkalisoli sp. nov., isolated from saline-alkaline soil.</title>
        <authorList>
            <person name="Wang S."/>
            <person name="Xu L."/>
            <person name="Xing Y.-T."/>
            <person name="Sun J.-Q."/>
        </authorList>
    </citation>
    <scope>NUCLEOTIDE SEQUENCE [LARGE SCALE GENOMIC DNA]</scope>
    <source>
        <strain evidence="2 3">LN3S51</strain>
    </source>
</reference>
<dbReference type="Pfam" id="PF07386">
    <property type="entry name" value="DUF1499"/>
    <property type="match status" value="1"/>
</dbReference>
<dbReference type="KEGG" id="lit:FPZ52_03065"/>
<name>A0A5B8IV10_9RHOB</name>
<dbReference type="InterPro" id="IPR010865">
    <property type="entry name" value="DUF1499"/>
</dbReference>
<sequence>MQILINTAIIIAVLVAAFGLWVRVAPSNEARWHVDPLRVEGWSKAQGYLVRPNNGDAATPVFNEDAEGVLMAFDQIAMSTPRVIHLAGSVDTGMLTYEIRSLVWGFPDYLTVHAVPDDGGTSLAIWSRARYGKSDMGVNRKRVEDWLSQMPS</sequence>
<keyword evidence="3" id="KW-1185">Reference proteome</keyword>
<gene>
    <name evidence="2" type="ORF">FPZ52_03065</name>
</gene>
<protein>
    <submittedName>
        <fullName evidence="2">DUF1499 domain-containing protein</fullName>
    </submittedName>
</protein>
<feature type="transmembrane region" description="Helical" evidence="1">
    <location>
        <begin position="6"/>
        <end position="24"/>
    </location>
</feature>